<proteinExistence type="predicted"/>
<organism evidence="2">
    <name type="scientific">Ixodes ricinus</name>
    <name type="common">Common tick</name>
    <name type="synonym">Acarus ricinus</name>
    <dbReference type="NCBI Taxonomy" id="34613"/>
    <lineage>
        <taxon>Eukaryota</taxon>
        <taxon>Metazoa</taxon>
        <taxon>Ecdysozoa</taxon>
        <taxon>Arthropoda</taxon>
        <taxon>Chelicerata</taxon>
        <taxon>Arachnida</taxon>
        <taxon>Acari</taxon>
        <taxon>Parasitiformes</taxon>
        <taxon>Ixodida</taxon>
        <taxon>Ixodoidea</taxon>
        <taxon>Ixodidae</taxon>
        <taxon>Ixodinae</taxon>
        <taxon>Ixodes</taxon>
    </lineage>
</organism>
<evidence type="ECO:0000256" key="1">
    <source>
        <dbReference type="SAM" id="MobiDB-lite"/>
    </source>
</evidence>
<reference evidence="2" key="1">
    <citation type="submission" date="2019-12" db="EMBL/GenBank/DDBJ databases">
        <title>An insight into the sialome of adult female Ixodes ricinus ticks feeding for 6 days.</title>
        <authorList>
            <person name="Perner J."/>
            <person name="Ribeiro J.M.C."/>
        </authorList>
    </citation>
    <scope>NUCLEOTIDE SEQUENCE</scope>
    <source>
        <strain evidence="2">Semi-engorged</strain>
        <tissue evidence="2">Salivary glands</tissue>
    </source>
</reference>
<protein>
    <submittedName>
        <fullName evidence="2">Putative secreted protein</fullName>
    </submittedName>
</protein>
<dbReference type="AlphaFoldDB" id="A0A6B0UAC3"/>
<sequence length="96" mass="10078">MLASSLLMRLVSASLLLQLRMSEMKTASPLIPSPLAGGIVVHDFKTAERAGGVGDLAARYARVVAVDSARLRGSSGPRSVANHARKLRTDPPAINS</sequence>
<name>A0A6B0UAC3_IXORI</name>
<evidence type="ECO:0000313" key="2">
    <source>
        <dbReference type="EMBL" id="MXU87361.1"/>
    </source>
</evidence>
<accession>A0A6B0UAC3</accession>
<dbReference type="EMBL" id="GIFC01005278">
    <property type="protein sequence ID" value="MXU87361.1"/>
    <property type="molecule type" value="Transcribed_RNA"/>
</dbReference>
<feature type="region of interest" description="Disordered" evidence="1">
    <location>
        <begin position="72"/>
        <end position="96"/>
    </location>
</feature>